<protein>
    <submittedName>
        <fullName evidence="2">Uncharacterized protein</fullName>
    </submittedName>
</protein>
<reference evidence="2 3" key="1">
    <citation type="submission" date="2021-06" db="EMBL/GenBank/DDBJ databases">
        <title>Caerostris darwini draft genome.</title>
        <authorList>
            <person name="Kono N."/>
            <person name="Arakawa K."/>
        </authorList>
    </citation>
    <scope>NUCLEOTIDE SEQUENCE [LARGE SCALE GENOMIC DNA]</scope>
</reference>
<keyword evidence="3" id="KW-1185">Reference proteome</keyword>
<dbReference type="AlphaFoldDB" id="A0AAV4N1L8"/>
<comment type="caution">
    <text evidence="2">The sequence shown here is derived from an EMBL/GenBank/DDBJ whole genome shotgun (WGS) entry which is preliminary data.</text>
</comment>
<name>A0AAV4N1L8_9ARAC</name>
<sequence>MNISNLPTVQSESLESLDLKTLPSRRQSLLRKHCCKSKKLVSLEDHNNSPSDSESAPPTPVPKRHVHHQQPRTLPWQRAVTVATIGSESACEQQTI</sequence>
<dbReference type="Proteomes" id="UP001054837">
    <property type="component" value="Unassembled WGS sequence"/>
</dbReference>
<proteinExistence type="predicted"/>
<feature type="region of interest" description="Disordered" evidence="1">
    <location>
        <begin position="40"/>
        <end position="75"/>
    </location>
</feature>
<accession>A0AAV4N1L8</accession>
<evidence type="ECO:0000256" key="1">
    <source>
        <dbReference type="SAM" id="MobiDB-lite"/>
    </source>
</evidence>
<gene>
    <name evidence="2" type="ORF">CDAR_425711</name>
</gene>
<evidence type="ECO:0000313" key="3">
    <source>
        <dbReference type="Proteomes" id="UP001054837"/>
    </source>
</evidence>
<evidence type="ECO:0000313" key="2">
    <source>
        <dbReference type="EMBL" id="GIX78323.1"/>
    </source>
</evidence>
<dbReference type="EMBL" id="BPLQ01001083">
    <property type="protein sequence ID" value="GIX78323.1"/>
    <property type="molecule type" value="Genomic_DNA"/>
</dbReference>
<organism evidence="2 3">
    <name type="scientific">Caerostris darwini</name>
    <dbReference type="NCBI Taxonomy" id="1538125"/>
    <lineage>
        <taxon>Eukaryota</taxon>
        <taxon>Metazoa</taxon>
        <taxon>Ecdysozoa</taxon>
        <taxon>Arthropoda</taxon>
        <taxon>Chelicerata</taxon>
        <taxon>Arachnida</taxon>
        <taxon>Araneae</taxon>
        <taxon>Araneomorphae</taxon>
        <taxon>Entelegynae</taxon>
        <taxon>Araneoidea</taxon>
        <taxon>Araneidae</taxon>
        <taxon>Caerostris</taxon>
    </lineage>
</organism>